<evidence type="ECO:0000256" key="6">
    <source>
        <dbReference type="ARBA" id="ARBA00022927"/>
    </source>
</evidence>
<evidence type="ECO:0000256" key="8">
    <source>
        <dbReference type="ARBA" id="ARBA00072158"/>
    </source>
</evidence>
<keyword evidence="5" id="KW-0571">Peptide transport</keyword>
<dbReference type="HOGENOM" id="CLU_017028_11_1_11"/>
<dbReference type="EMBL" id="AM408590">
    <property type="protein sequence ID" value="CAL71326.1"/>
    <property type="molecule type" value="Genomic_DNA"/>
</dbReference>
<evidence type="ECO:0000256" key="1">
    <source>
        <dbReference type="ARBA" id="ARBA00004418"/>
    </source>
</evidence>
<feature type="transmembrane region" description="Helical" evidence="9">
    <location>
        <begin position="34"/>
        <end position="56"/>
    </location>
</feature>
<organism evidence="11 12">
    <name type="scientific">Mycobacterium bovis (strain BCG / Pasteur 1173P2)</name>
    <dbReference type="NCBI Taxonomy" id="410289"/>
    <lineage>
        <taxon>Bacteria</taxon>
        <taxon>Bacillati</taxon>
        <taxon>Actinomycetota</taxon>
        <taxon>Actinomycetes</taxon>
        <taxon>Mycobacteriales</taxon>
        <taxon>Mycobacteriaceae</taxon>
        <taxon>Mycobacterium</taxon>
        <taxon>Mycobacterium tuberculosis complex</taxon>
    </lineage>
</organism>
<dbReference type="GO" id="GO:0015833">
    <property type="term" value="P:peptide transport"/>
    <property type="evidence" value="ECO:0007669"/>
    <property type="project" value="UniProtKB-KW"/>
</dbReference>
<evidence type="ECO:0000313" key="12">
    <source>
        <dbReference type="Proteomes" id="UP000001472"/>
    </source>
</evidence>
<dbReference type="FunFam" id="3.10.105.10:FF:000032">
    <property type="entry name" value="Probable periplasmic oligopeptide-binding lipoprotein oppA"/>
    <property type="match status" value="1"/>
</dbReference>
<evidence type="ECO:0000256" key="5">
    <source>
        <dbReference type="ARBA" id="ARBA00022856"/>
    </source>
</evidence>
<keyword evidence="11" id="KW-0449">Lipoprotein</keyword>
<dbReference type="Gene3D" id="3.10.105.10">
    <property type="entry name" value="Dipeptide-binding Protein, Domain 3"/>
    <property type="match status" value="1"/>
</dbReference>
<evidence type="ECO:0000259" key="10">
    <source>
        <dbReference type="Pfam" id="PF00496"/>
    </source>
</evidence>
<evidence type="ECO:0000256" key="9">
    <source>
        <dbReference type="SAM" id="Phobius"/>
    </source>
</evidence>
<dbReference type="Pfam" id="PF00496">
    <property type="entry name" value="SBP_bac_5"/>
    <property type="match status" value="1"/>
</dbReference>
<keyword evidence="9" id="KW-0812">Transmembrane</keyword>
<dbReference type="PIRSF" id="PIRSF002741">
    <property type="entry name" value="MppA"/>
    <property type="match status" value="1"/>
</dbReference>
<evidence type="ECO:0000256" key="4">
    <source>
        <dbReference type="ARBA" id="ARBA00022764"/>
    </source>
</evidence>
<evidence type="ECO:0000256" key="7">
    <source>
        <dbReference type="ARBA" id="ARBA00064004"/>
    </source>
</evidence>
<comment type="subcellular location">
    <subcellularLocation>
        <location evidence="1">Periplasm</location>
    </subcellularLocation>
</comment>
<evidence type="ECO:0000313" key="11">
    <source>
        <dbReference type="EMBL" id="CAL71326.1"/>
    </source>
</evidence>
<name>A0A0H3M3J3_MYCBP</name>
<dbReference type="Gene3D" id="3.40.190.10">
    <property type="entry name" value="Periplasmic binding protein-like II"/>
    <property type="match status" value="1"/>
</dbReference>
<comment type="similarity">
    <text evidence="2">Belongs to the bacterial solute-binding protein 5 family.</text>
</comment>
<dbReference type="SUPFAM" id="SSF53850">
    <property type="entry name" value="Periplasmic binding protein-like II"/>
    <property type="match status" value="1"/>
</dbReference>
<evidence type="ECO:0000256" key="3">
    <source>
        <dbReference type="ARBA" id="ARBA00022448"/>
    </source>
</evidence>
<comment type="subunit">
    <text evidence="7">The complex is composed of an ATP-binding protein (OppD), two transmembrane proteins (OppB and OppC) and a solute-binding protein (OppA).</text>
</comment>
<dbReference type="RefSeq" id="WP_003900310.1">
    <property type="nucleotide sequence ID" value="NC_008769.1"/>
</dbReference>
<dbReference type="InterPro" id="IPR000914">
    <property type="entry name" value="SBP_5_dom"/>
</dbReference>
<dbReference type="PANTHER" id="PTHR30290:SF65">
    <property type="entry name" value="MONOACYL PHOSPHATIDYLINOSITOL TETRAMANNOSIDE-BINDING PROTEIN LPQW-RELATED"/>
    <property type="match status" value="1"/>
</dbReference>
<proteinExistence type="inferred from homology"/>
<evidence type="ECO:0000256" key="2">
    <source>
        <dbReference type="ARBA" id="ARBA00005695"/>
    </source>
</evidence>
<dbReference type="GeneID" id="45425252"/>
<dbReference type="GO" id="GO:1904680">
    <property type="term" value="F:peptide transmembrane transporter activity"/>
    <property type="evidence" value="ECO:0007669"/>
    <property type="project" value="TreeGrafter"/>
</dbReference>
<accession>A0A0H3M3J3</accession>
<gene>
    <name evidence="11" type="primary">oppA</name>
    <name evidence="11" type="ordered locus">BCG_1339c</name>
</gene>
<dbReference type="PANTHER" id="PTHR30290">
    <property type="entry name" value="PERIPLASMIC BINDING COMPONENT OF ABC TRANSPORTER"/>
    <property type="match status" value="1"/>
</dbReference>
<keyword evidence="9" id="KW-0472">Membrane</keyword>
<keyword evidence="4" id="KW-0574">Periplasm</keyword>
<reference evidence="11 12" key="1">
    <citation type="journal article" date="2007" name="Proc. Natl. Acad. Sci. U.S.A.">
        <title>Genome plasticity of BCG and impact on vaccine efficacy.</title>
        <authorList>
            <person name="Brosch R."/>
            <person name="Gordon S.V."/>
            <person name="Garnier T."/>
            <person name="Eiglmeier K."/>
            <person name="Frigui W."/>
            <person name="Valenti P."/>
            <person name="Dos Santos S."/>
            <person name="Duthoy S."/>
            <person name="Lacroix C."/>
            <person name="Garcia-Pelayo C."/>
            <person name="Inwald J.K."/>
            <person name="Golby P."/>
            <person name="Garcia J.N."/>
            <person name="Hewinson R.G."/>
            <person name="Behr M.A."/>
            <person name="Quail M.A."/>
            <person name="Churcher C."/>
            <person name="Barrell B.G."/>
            <person name="Parkhill J."/>
            <person name="Cole S.T."/>
        </authorList>
    </citation>
    <scope>NUCLEOTIDE SEQUENCE [LARGE SCALE GENOMIC DNA]</scope>
    <source>
        <strain evidence="12">BCG / Pasteur 1173P2</strain>
    </source>
</reference>
<keyword evidence="6" id="KW-0653">Protein transport</keyword>
<dbReference type="GO" id="GO:0043190">
    <property type="term" value="C:ATP-binding cassette (ABC) transporter complex"/>
    <property type="evidence" value="ECO:0007669"/>
    <property type="project" value="InterPro"/>
</dbReference>
<feature type="domain" description="Solute-binding protein family 5" evidence="10">
    <location>
        <begin position="152"/>
        <end position="511"/>
    </location>
</feature>
<dbReference type="CDD" id="cd08501">
    <property type="entry name" value="PBP2_Lpqw"/>
    <property type="match status" value="1"/>
</dbReference>
<dbReference type="SMR" id="A0A0H3M3J3"/>
<dbReference type="Gene3D" id="3.90.76.10">
    <property type="entry name" value="Dipeptide-binding Protein, Domain 1"/>
    <property type="match status" value="1"/>
</dbReference>
<keyword evidence="3" id="KW-0813">Transport</keyword>
<keyword evidence="9" id="KW-1133">Transmembrane helix</keyword>
<dbReference type="Proteomes" id="UP000001472">
    <property type="component" value="Chromosome"/>
</dbReference>
<dbReference type="GO" id="GO:0042597">
    <property type="term" value="C:periplasmic space"/>
    <property type="evidence" value="ECO:0007669"/>
    <property type="project" value="UniProtKB-SubCell"/>
</dbReference>
<dbReference type="KEGG" id="mbb:BCG_1339c"/>
<sequence length="591" mass="63477">MADRGQRRGCAPGIASALRASFQGKSRPWTQTRYWAFALLTPLVVAMVLTGCSASGTQLELAPTADRRAAVGTTSDINQQDPATLQDGGNLRLSLTDFPPNFNILHIDGNNAEVAAMMKATLPRAFIIGPDGSTTVDTNYFTSIELTRTAPQVVTYTINPEAVWSDGTPITWRDIASQIHAISGADKAFEIASSSGAERVASVTRGVDDRQAVVTFAKPYAEWRGMFAGNGMLLPASMTATPEAFNKGQLDGPGPSAGPFVVSALDRTAQRIVLTRNPRWWGARPRLDSITYLVLDDAARLPALQNNTIDATGVGTLDQLTIAARTKGISIRRAPGPSWYHFTLNGAPGSILADKALRLAIAKGIDRYTIARVAQYGLTSDPVPLNNHVFVAGQDGYQDNSGVVAYNPEQAKRELDALGWRRSGAFREKDGRQLVIRDLFYDAQSTRQFAQIAQHTLAQIGVKLELQAKSGSGFFSDYVNVGAFDIAQFGWVGDAFPLSSLTQIYASDGESNFGKIGSPQIDAAIERTLAELDPGKARALANQVDELIWAEGFSLPLTQSPGTVAVRSTLANFGATGLADLDYTAIGFMRR</sequence>
<dbReference type="InterPro" id="IPR039424">
    <property type="entry name" value="SBP_5"/>
</dbReference>
<dbReference type="InterPro" id="IPR030678">
    <property type="entry name" value="Peptide/Ni-bd"/>
</dbReference>
<dbReference type="GO" id="GO:0015031">
    <property type="term" value="P:protein transport"/>
    <property type="evidence" value="ECO:0007669"/>
    <property type="project" value="UniProtKB-KW"/>
</dbReference>
<dbReference type="AlphaFoldDB" id="A0A0H3M3J3"/>
<protein>
    <recommendedName>
        <fullName evidence="8">Oligopeptide-binding protein OppA</fullName>
    </recommendedName>
</protein>